<dbReference type="GO" id="GO:0050568">
    <property type="term" value="F:protein-glutamine glutaminase activity"/>
    <property type="evidence" value="ECO:0007669"/>
    <property type="project" value="UniProtKB-UniRule"/>
</dbReference>
<dbReference type="GO" id="GO:0006935">
    <property type="term" value="P:chemotaxis"/>
    <property type="evidence" value="ECO:0007669"/>
    <property type="project" value="UniProtKB-UniRule"/>
</dbReference>
<evidence type="ECO:0000313" key="4">
    <source>
        <dbReference type="EMBL" id="TBW37607.1"/>
    </source>
</evidence>
<evidence type="ECO:0000256" key="1">
    <source>
        <dbReference type="ARBA" id="ARBA00022500"/>
    </source>
</evidence>
<dbReference type="InterPro" id="IPR005659">
    <property type="entry name" value="Chemorcpt_Glu_NH3ase_CheD"/>
</dbReference>
<keyword evidence="2 3" id="KW-0378">Hydrolase</keyword>
<dbReference type="SUPFAM" id="SSF64438">
    <property type="entry name" value="CNF1/YfiH-like putative cysteine hydrolases"/>
    <property type="match status" value="1"/>
</dbReference>
<evidence type="ECO:0000313" key="5">
    <source>
        <dbReference type="Proteomes" id="UP000292781"/>
    </source>
</evidence>
<dbReference type="PANTHER" id="PTHR35147">
    <property type="entry name" value="CHEMORECEPTOR GLUTAMINE DEAMIDASE CHED-RELATED"/>
    <property type="match status" value="1"/>
</dbReference>
<organism evidence="4 5">
    <name type="scientific">Siculibacillus lacustris</name>
    <dbReference type="NCBI Taxonomy" id="1549641"/>
    <lineage>
        <taxon>Bacteria</taxon>
        <taxon>Pseudomonadati</taxon>
        <taxon>Pseudomonadota</taxon>
        <taxon>Alphaproteobacteria</taxon>
        <taxon>Hyphomicrobiales</taxon>
        <taxon>Ancalomicrobiaceae</taxon>
        <taxon>Siculibacillus</taxon>
    </lineage>
</organism>
<sequence length="195" mass="20680">MTGPPDEDPAAVARPRARAFLLPGMMHCNRRRAEVSTVLGSCVAVCLTDRCRGISGINHFVLPTCDGDGTSLRYGDVSIARLVASMKRLCGTLETVEAKVFGGAEILAPLASPGIGVGARNVALALERLDQLGLPVVARRTGDVHGLLIRLHTDTGEVMVRPVQSTWPAGRVQARAAIAAAARRMAVWPFTVDPH</sequence>
<comment type="catalytic activity">
    <reaction evidence="3">
        <text>L-glutaminyl-[protein] + H2O = L-glutamyl-[protein] + NH4(+)</text>
        <dbReference type="Rhea" id="RHEA:16441"/>
        <dbReference type="Rhea" id="RHEA-COMP:10207"/>
        <dbReference type="Rhea" id="RHEA-COMP:10208"/>
        <dbReference type="ChEBI" id="CHEBI:15377"/>
        <dbReference type="ChEBI" id="CHEBI:28938"/>
        <dbReference type="ChEBI" id="CHEBI:29973"/>
        <dbReference type="ChEBI" id="CHEBI:30011"/>
        <dbReference type="EC" id="3.5.1.44"/>
    </reaction>
</comment>
<comment type="similarity">
    <text evidence="3">Belongs to the CheD family.</text>
</comment>
<dbReference type="RefSeq" id="WP_131309505.1">
    <property type="nucleotide sequence ID" value="NZ_SJFN01000014.1"/>
</dbReference>
<comment type="function">
    <text evidence="3">Probably deamidates glutamine residues to glutamate on methyl-accepting chemotaxis receptors (MCPs), playing an important role in chemotaxis.</text>
</comment>
<dbReference type="AlphaFoldDB" id="A0A4Q9VRE5"/>
<reference evidence="4 5" key="1">
    <citation type="submission" date="2019-02" db="EMBL/GenBank/DDBJ databases">
        <title>Siculibacillus lacustris gen. nov., sp. nov., a new rosette-forming bacterium isolated from a freshwater crater lake (Lake St. Ana, Romania).</title>
        <authorList>
            <person name="Felfoldi T."/>
            <person name="Marton Z."/>
            <person name="Szabo A."/>
            <person name="Mentes A."/>
            <person name="Boka K."/>
            <person name="Marialigeti K."/>
            <person name="Mathe I."/>
            <person name="Koncz M."/>
            <person name="Schumann P."/>
            <person name="Toth E."/>
        </authorList>
    </citation>
    <scope>NUCLEOTIDE SEQUENCE [LARGE SCALE GENOMIC DNA]</scope>
    <source>
        <strain evidence="4 5">SA-279</strain>
    </source>
</reference>
<dbReference type="PANTHER" id="PTHR35147:SF1">
    <property type="entry name" value="CHEMORECEPTOR GLUTAMINE DEAMIDASE CHED-RELATED"/>
    <property type="match status" value="1"/>
</dbReference>
<gene>
    <name evidence="3" type="primary">cheD</name>
    <name evidence="4" type="ORF">EYW49_10885</name>
</gene>
<dbReference type="OrthoDB" id="9807202at2"/>
<dbReference type="EMBL" id="SJFN01000014">
    <property type="protein sequence ID" value="TBW37607.1"/>
    <property type="molecule type" value="Genomic_DNA"/>
</dbReference>
<proteinExistence type="inferred from homology"/>
<keyword evidence="1 3" id="KW-0145">Chemotaxis</keyword>
<dbReference type="InterPro" id="IPR011324">
    <property type="entry name" value="Cytotoxic_necrot_fac-like_cat"/>
</dbReference>
<dbReference type="InterPro" id="IPR038592">
    <property type="entry name" value="CheD-like_sf"/>
</dbReference>
<dbReference type="EC" id="3.5.1.44" evidence="3"/>
<protein>
    <recommendedName>
        <fullName evidence="3">Probable chemoreceptor glutamine deamidase CheD</fullName>
        <ecNumber evidence="3">3.5.1.44</ecNumber>
    </recommendedName>
</protein>
<dbReference type="Pfam" id="PF03975">
    <property type="entry name" value="CheD"/>
    <property type="match status" value="1"/>
</dbReference>
<name>A0A4Q9VRE5_9HYPH</name>
<accession>A0A4Q9VRE5</accession>
<evidence type="ECO:0000256" key="3">
    <source>
        <dbReference type="HAMAP-Rule" id="MF_01440"/>
    </source>
</evidence>
<keyword evidence="5" id="KW-1185">Reference proteome</keyword>
<evidence type="ECO:0000256" key="2">
    <source>
        <dbReference type="ARBA" id="ARBA00022801"/>
    </source>
</evidence>
<dbReference type="Gene3D" id="3.30.1330.200">
    <property type="match status" value="1"/>
</dbReference>
<dbReference type="Proteomes" id="UP000292781">
    <property type="component" value="Unassembled WGS sequence"/>
</dbReference>
<dbReference type="HAMAP" id="MF_01440">
    <property type="entry name" value="CheD"/>
    <property type="match status" value="1"/>
</dbReference>
<comment type="caution">
    <text evidence="4">The sequence shown here is derived from an EMBL/GenBank/DDBJ whole genome shotgun (WGS) entry which is preliminary data.</text>
</comment>
<dbReference type="CDD" id="cd16352">
    <property type="entry name" value="CheD"/>
    <property type="match status" value="1"/>
</dbReference>